<protein>
    <recommendedName>
        <fullName evidence="3">Peptidase M28 domain-containing protein</fullName>
    </recommendedName>
</protein>
<evidence type="ECO:0008006" key="3">
    <source>
        <dbReference type="Google" id="ProtNLM"/>
    </source>
</evidence>
<name>A0A161R2N6_9PROT</name>
<evidence type="ECO:0000313" key="1">
    <source>
        <dbReference type="EMBL" id="KYO51906.1"/>
    </source>
</evidence>
<comment type="caution">
    <text evidence="1">The sequence shown here is derived from an EMBL/GenBank/DDBJ whole genome shotgun (WGS) entry which is preliminary data.</text>
</comment>
<dbReference type="SUPFAM" id="SSF53187">
    <property type="entry name" value="Zn-dependent exopeptidases"/>
    <property type="match status" value="1"/>
</dbReference>
<dbReference type="Gene3D" id="3.40.630.10">
    <property type="entry name" value="Zn peptidases"/>
    <property type="match status" value="1"/>
</dbReference>
<dbReference type="EMBL" id="LPZR01000164">
    <property type="protein sequence ID" value="KYO51906.1"/>
    <property type="molecule type" value="Genomic_DNA"/>
</dbReference>
<proteinExistence type="predicted"/>
<gene>
    <name evidence="1" type="ORF">AUP44_06765</name>
</gene>
<sequence length="506" mass="56329">MRTGHPLGMAGFFVGMTIGCRGLPGRPVRDRLDTSRRHEKDATKMQAADAIWTSADELWHWQTELDALGPRLPGSTAHEAFSDQIADRLQAFGFRVESDVHAFDLWQPESWRLDLSDGGTIPCSVFPYSGETPDGGVTARLVRCRSRRDLTRARGAIALVEVDMPAVPARLLFRRRMSVPADLRLPGRIRNAVIASVLKAPDLRRAAAQGVLGVVCVWKGMSAENARDQYLPFTTPYQGCPAVWADVEARDRLIAHADAGGMVTLTLRAERHPATSRTLWTVLEGREAGQTVVINTHTDGPNACEENGPIGLIALARYFRSRPHPPRRSMVFVFTTGHFQIPQFGIGHRQATSRWLQDHRDWWDGAEGHRKAVAGITLEHLGCMDWQDSPQGFAPTGEIAPELVYAGNTQLARLYQDCVSRRTRTRSIILRPHNRQHFGEGQPLFQVGIPALALIPAPDYLCRTGDVLPQLDAELMLEQLDTFREVLDRLDQLDDPAPVQSQSWGF</sequence>
<dbReference type="Gene3D" id="3.50.30.30">
    <property type="match status" value="1"/>
</dbReference>
<accession>A0A161R2N6</accession>
<dbReference type="PROSITE" id="PS51257">
    <property type="entry name" value="PROKAR_LIPOPROTEIN"/>
    <property type="match status" value="1"/>
</dbReference>
<dbReference type="AlphaFoldDB" id="A0A161R2N6"/>
<reference evidence="1 2" key="1">
    <citation type="submission" date="2015-12" db="EMBL/GenBank/DDBJ databases">
        <title>Genome sequence of Tistrella mobilis MCCC 1A02139.</title>
        <authorList>
            <person name="Lu L."/>
            <person name="Lai Q."/>
            <person name="Shao Z."/>
            <person name="Qian P."/>
        </authorList>
    </citation>
    <scope>NUCLEOTIDE SEQUENCE [LARGE SCALE GENOMIC DNA]</scope>
    <source>
        <strain evidence="1 2">MCCC 1A02139</strain>
    </source>
</reference>
<organism evidence="1 2">
    <name type="scientific">Tistrella mobilis</name>
    <dbReference type="NCBI Taxonomy" id="171437"/>
    <lineage>
        <taxon>Bacteria</taxon>
        <taxon>Pseudomonadati</taxon>
        <taxon>Pseudomonadota</taxon>
        <taxon>Alphaproteobacteria</taxon>
        <taxon>Geminicoccales</taxon>
        <taxon>Geminicoccaceae</taxon>
        <taxon>Tistrella</taxon>
    </lineage>
</organism>
<dbReference type="Proteomes" id="UP000075787">
    <property type="component" value="Unassembled WGS sequence"/>
</dbReference>
<evidence type="ECO:0000313" key="2">
    <source>
        <dbReference type="Proteomes" id="UP000075787"/>
    </source>
</evidence>